<accession>A0AAV9XQ10</accession>
<organism evidence="10 11">
    <name type="scientific">Orbilia ellipsospora</name>
    <dbReference type="NCBI Taxonomy" id="2528407"/>
    <lineage>
        <taxon>Eukaryota</taxon>
        <taxon>Fungi</taxon>
        <taxon>Dikarya</taxon>
        <taxon>Ascomycota</taxon>
        <taxon>Pezizomycotina</taxon>
        <taxon>Orbiliomycetes</taxon>
        <taxon>Orbiliales</taxon>
        <taxon>Orbiliaceae</taxon>
        <taxon>Orbilia</taxon>
    </lineage>
</organism>
<evidence type="ECO:0000256" key="3">
    <source>
        <dbReference type="ARBA" id="ARBA00022540"/>
    </source>
</evidence>
<dbReference type="PANTHER" id="PTHR13227">
    <property type="entry name" value="EUKARYOTIC TRANSLATION INITIATION FACTOR 2A"/>
    <property type="match status" value="1"/>
</dbReference>
<dbReference type="GO" id="GO:0000049">
    <property type="term" value="F:tRNA binding"/>
    <property type="evidence" value="ECO:0007669"/>
    <property type="project" value="TreeGrafter"/>
</dbReference>
<reference evidence="10 11" key="1">
    <citation type="submission" date="2019-10" db="EMBL/GenBank/DDBJ databases">
        <authorList>
            <person name="Palmer J.M."/>
        </authorList>
    </citation>
    <scope>NUCLEOTIDE SEQUENCE [LARGE SCALE GENOMIC DNA]</scope>
    <source>
        <strain evidence="10 11">TWF694</strain>
    </source>
</reference>
<evidence type="ECO:0000256" key="5">
    <source>
        <dbReference type="ARBA" id="ARBA00022737"/>
    </source>
</evidence>
<dbReference type="InterPro" id="IPR015943">
    <property type="entry name" value="WD40/YVTN_repeat-like_dom_sf"/>
</dbReference>
<evidence type="ECO:0000256" key="7">
    <source>
        <dbReference type="ARBA" id="ARBA00022917"/>
    </source>
</evidence>
<dbReference type="InterPro" id="IPR013979">
    <property type="entry name" value="TIF_beta_prop-like"/>
</dbReference>
<evidence type="ECO:0000259" key="9">
    <source>
        <dbReference type="Pfam" id="PF08662"/>
    </source>
</evidence>
<dbReference type="InterPro" id="IPR011387">
    <property type="entry name" value="TIF2A"/>
</dbReference>
<feature type="domain" description="Translation initiation factor beta propellor-like" evidence="9">
    <location>
        <begin position="208"/>
        <end position="403"/>
    </location>
</feature>
<feature type="compositionally biased region" description="Gly residues" evidence="8">
    <location>
        <begin position="505"/>
        <end position="517"/>
    </location>
</feature>
<dbReference type="EMBL" id="JAVHJO010000001">
    <property type="protein sequence ID" value="KAK6544194.1"/>
    <property type="molecule type" value="Genomic_DNA"/>
</dbReference>
<evidence type="ECO:0000313" key="10">
    <source>
        <dbReference type="EMBL" id="KAK6544194.1"/>
    </source>
</evidence>
<dbReference type="Proteomes" id="UP001365542">
    <property type="component" value="Unassembled WGS sequence"/>
</dbReference>
<feature type="compositionally biased region" description="Polar residues" evidence="8">
    <location>
        <begin position="551"/>
        <end position="575"/>
    </location>
</feature>
<dbReference type="Pfam" id="PF08662">
    <property type="entry name" value="eIF2A"/>
    <property type="match status" value="1"/>
</dbReference>
<evidence type="ECO:0000256" key="6">
    <source>
        <dbReference type="ARBA" id="ARBA00022845"/>
    </source>
</evidence>
<dbReference type="PANTHER" id="PTHR13227:SF0">
    <property type="entry name" value="EUKARYOTIC TRANSLATION INITIATION FACTOR 2A"/>
    <property type="match status" value="1"/>
</dbReference>
<feature type="compositionally biased region" description="Basic and acidic residues" evidence="8">
    <location>
        <begin position="600"/>
        <end position="614"/>
    </location>
</feature>
<comment type="caution">
    <text evidence="10">The sequence shown here is derived from an EMBL/GenBank/DDBJ whole genome shotgun (WGS) entry which is preliminary data.</text>
</comment>
<evidence type="ECO:0000313" key="11">
    <source>
        <dbReference type="Proteomes" id="UP001365542"/>
    </source>
</evidence>
<gene>
    <name evidence="10" type="ORF">TWF694_000900</name>
</gene>
<evidence type="ECO:0000256" key="2">
    <source>
        <dbReference type="ARBA" id="ARBA00013819"/>
    </source>
</evidence>
<dbReference type="AlphaFoldDB" id="A0AAV9XQ10"/>
<dbReference type="GO" id="GO:0022627">
    <property type="term" value="C:cytosolic small ribosomal subunit"/>
    <property type="evidence" value="ECO:0007669"/>
    <property type="project" value="TreeGrafter"/>
</dbReference>
<keyword evidence="4" id="KW-0853">WD repeat</keyword>
<name>A0AAV9XQ10_9PEZI</name>
<dbReference type="GO" id="GO:0003743">
    <property type="term" value="F:translation initiation factor activity"/>
    <property type="evidence" value="ECO:0007669"/>
    <property type="project" value="UniProtKB-KW"/>
</dbReference>
<dbReference type="PIRSF" id="PIRSF017222">
    <property type="entry name" value="eIF2A"/>
    <property type="match status" value="1"/>
</dbReference>
<evidence type="ECO:0000256" key="8">
    <source>
        <dbReference type="SAM" id="MobiDB-lite"/>
    </source>
</evidence>
<feature type="compositionally biased region" description="Low complexity" evidence="8">
    <location>
        <begin position="494"/>
        <end position="504"/>
    </location>
</feature>
<keyword evidence="5" id="KW-0677">Repeat</keyword>
<keyword evidence="6" id="KW-0810">Translation regulation</keyword>
<protein>
    <recommendedName>
        <fullName evidence="2">Eukaryotic translation initiation factor 2A</fullName>
    </recommendedName>
</protein>
<dbReference type="GO" id="GO:0003729">
    <property type="term" value="F:mRNA binding"/>
    <property type="evidence" value="ECO:0007669"/>
    <property type="project" value="TreeGrafter"/>
</dbReference>
<comment type="similarity">
    <text evidence="1">Belongs to the WD repeat EIF2A family.</text>
</comment>
<dbReference type="Gene3D" id="2.130.10.10">
    <property type="entry name" value="YVTN repeat-like/Quinoprotein amine dehydrogenase"/>
    <property type="match status" value="2"/>
</dbReference>
<dbReference type="GO" id="GO:0006417">
    <property type="term" value="P:regulation of translation"/>
    <property type="evidence" value="ECO:0007669"/>
    <property type="project" value="UniProtKB-KW"/>
</dbReference>
<feature type="region of interest" description="Disordered" evidence="8">
    <location>
        <begin position="415"/>
        <end position="715"/>
    </location>
</feature>
<feature type="compositionally biased region" description="Basic residues" evidence="8">
    <location>
        <begin position="577"/>
        <end position="591"/>
    </location>
</feature>
<dbReference type="SUPFAM" id="SSF82171">
    <property type="entry name" value="DPP6 N-terminal domain-like"/>
    <property type="match status" value="1"/>
</dbReference>
<dbReference type="GO" id="GO:0043022">
    <property type="term" value="F:ribosome binding"/>
    <property type="evidence" value="ECO:0007669"/>
    <property type="project" value="TreeGrafter"/>
</dbReference>
<sequence>MSLTQFAYRTQKSIGITEGYPEYEALSGFGKPEHTPRCCTYSPDGRYFAYASPENVAIIDSNTGALLVSIPAPAVYELAFSPKGSFISTWERPSKLEDGNAAKNLKIWRTDTGEQTVAFVQKNQSASIIQYTFDEKYCARATTNKIAFYEPSNMTTVWESLDVEGVSEFKLSAGENYHVAVFVPENKGQPAKAAVYAVPNFSKPVMQKSFYKADKIQFNWNAAGTAVLFLTQTEVDKTGKNYYGETNLYMMNVKNGVDARVTLDKDGPISDFSWSPNSDEFGVVYGYMPAKTTIFDAKANPVTNLPLGPRNTIMFSPHGRLLLVAGFGNLQGQIDIYDRVNGMKKLATFEASNATVCYWSPDGKHILTATTSPRLRVDNGVKIWYALTGDLMYTEEMTELYDISWRPQDASKFPLGATLPPPPTPHTSAVGHKSATPAKPAGAYRPPHARGSATPLHFKREDEGGAAHVPGSSGLFNGHSEGSNGFKPRKREIPGATPASVPGAAPGGGVSLEGTGVGDKEGGLSKSALKNKKKREAAKKAKEAQAAEQATTNPEGVEGQSQTNGQTLAPGNTPNKGGRRDHSRTRSRSRGPPRQGGPGERNDRYERNDRNDRNGHHHREGSLGQALKEHQPRHRSPAPGGGNNPQRQRSQRKKKEDGGNQGQGEQSNSGGASPTENGGPRHPQLRLPVPAPPEVEITSPMTPITPGGGTPEEKKQRSLLKKLRAIEDLKMRFATGEKLEDTQIKKINTEEAVRKELQGLGWKG</sequence>
<evidence type="ECO:0000256" key="4">
    <source>
        <dbReference type="ARBA" id="ARBA00022574"/>
    </source>
</evidence>
<keyword evidence="11" id="KW-1185">Reference proteome</keyword>
<keyword evidence="7" id="KW-0648">Protein biosynthesis</keyword>
<keyword evidence="3" id="KW-0396">Initiation factor</keyword>
<proteinExistence type="inferred from homology"/>
<evidence type="ECO:0000256" key="1">
    <source>
        <dbReference type="ARBA" id="ARBA00009573"/>
    </source>
</evidence>